<dbReference type="EMBL" id="JAVDSC010000001">
    <property type="protein sequence ID" value="MDR6628319.1"/>
    <property type="molecule type" value="Genomic_DNA"/>
</dbReference>
<gene>
    <name evidence="1" type="ORF">J2X86_000307</name>
</gene>
<proteinExistence type="predicted"/>
<comment type="caution">
    <text evidence="1">The sequence shown here is derived from an EMBL/GenBank/DDBJ whole genome shotgun (WGS) entry which is preliminary data.</text>
</comment>
<accession>A0AAW8LBK5</accession>
<name>A0AAW8LBK5_ACILW</name>
<evidence type="ECO:0000313" key="1">
    <source>
        <dbReference type="EMBL" id="MDR6628319.1"/>
    </source>
</evidence>
<protein>
    <submittedName>
        <fullName evidence="1">Uncharacterized protein</fullName>
    </submittedName>
</protein>
<evidence type="ECO:0000313" key="2">
    <source>
        <dbReference type="Proteomes" id="UP001262767"/>
    </source>
</evidence>
<sequence>MKKPTLIHPLMSEAFIIWLLSIGYRATVNQHGVRFFCEVVNKNFPRDVVIAGTGRLNKPATQLFEEFKKYKPFEVA</sequence>
<dbReference type="RefSeq" id="WP_310076655.1">
    <property type="nucleotide sequence ID" value="NZ_JAVDSC010000001.1"/>
</dbReference>
<dbReference type="Proteomes" id="UP001262767">
    <property type="component" value="Unassembled WGS sequence"/>
</dbReference>
<dbReference type="AlphaFoldDB" id="A0AAW8LBK5"/>
<reference evidence="1" key="1">
    <citation type="submission" date="2023-07" db="EMBL/GenBank/DDBJ databases">
        <title>Sorghum-associated microbial communities from plants grown in Nebraska, USA.</title>
        <authorList>
            <person name="Schachtman D."/>
        </authorList>
    </citation>
    <scope>NUCLEOTIDE SEQUENCE</scope>
    <source>
        <strain evidence="1">BE44</strain>
    </source>
</reference>
<organism evidence="1 2">
    <name type="scientific">Acinetobacter lwoffii</name>
    <dbReference type="NCBI Taxonomy" id="28090"/>
    <lineage>
        <taxon>Bacteria</taxon>
        <taxon>Pseudomonadati</taxon>
        <taxon>Pseudomonadota</taxon>
        <taxon>Gammaproteobacteria</taxon>
        <taxon>Moraxellales</taxon>
        <taxon>Moraxellaceae</taxon>
        <taxon>Acinetobacter</taxon>
    </lineage>
</organism>